<organism evidence="6 7">
    <name type="scientific">Acaromyces ingoldii</name>
    <dbReference type="NCBI Taxonomy" id="215250"/>
    <lineage>
        <taxon>Eukaryota</taxon>
        <taxon>Fungi</taxon>
        <taxon>Dikarya</taxon>
        <taxon>Basidiomycota</taxon>
        <taxon>Ustilaginomycotina</taxon>
        <taxon>Exobasidiomycetes</taxon>
        <taxon>Exobasidiales</taxon>
        <taxon>Cryptobasidiaceae</taxon>
        <taxon>Acaromyces</taxon>
    </lineage>
</organism>
<dbReference type="STRING" id="215250.A0A316YPR0"/>
<dbReference type="OrthoDB" id="65569at2759"/>
<dbReference type="AlphaFoldDB" id="A0A316YPR0"/>
<evidence type="ECO:0000256" key="5">
    <source>
        <dbReference type="SAM" id="SignalP"/>
    </source>
</evidence>
<dbReference type="GeneID" id="37039890"/>
<dbReference type="SUPFAM" id="SSF51445">
    <property type="entry name" value="(Trans)glycosidases"/>
    <property type="match status" value="1"/>
</dbReference>
<dbReference type="Gene3D" id="3.20.20.80">
    <property type="entry name" value="Glycosidases"/>
    <property type="match status" value="1"/>
</dbReference>
<dbReference type="InterPro" id="IPR017853">
    <property type="entry name" value="GH"/>
</dbReference>
<dbReference type="GO" id="GO:0008422">
    <property type="term" value="F:beta-glucosidase activity"/>
    <property type="evidence" value="ECO:0007669"/>
    <property type="project" value="TreeGrafter"/>
</dbReference>
<evidence type="ECO:0000256" key="4">
    <source>
        <dbReference type="RuleBase" id="RU003690"/>
    </source>
</evidence>
<dbReference type="GO" id="GO:0005975">
    <property type="term" value="P:carbohydrate metabolic process"/>
    <property type="evidence" value="ECO:0007669"/>
    <property type="project" value="InterPro"/>
</dbReference>
<keyword evidence="7" id="KW-1185">Reference proteome</keyword>
<dbReference type="PROSITE" id="PS00653">
    <property type="entry name" value="GLYCOSYL_HYDROL_F1_2"/>
    <property type="match status" value="1"/>
</dbReference>
<keyword evidence="5" id="KW-0732">Signal</keyword>
<evidence type="ECO:0000256" key="3">
    <source>
        <dbReference type="ARBA" id="ARBA00023295"/>
    </source>
</evidence>
<proteinExistence type="inferred from homology"/>
<dbReference type="PANTHER" id="PTHR10353">
    <property type="entry name" value="GLYCOSYL HYDROLASE"/>
    <property type="match status" value="1"/>
</dbReference>
<dbReference type="InterPro" id="IPR001360">
    <property type="entry name" value="Glyco_hydro_1"/>
</dbReference>
<reference evidence="6 7" key="1">
    <citation type="journal article" date="2018" name="Mol. Biol. Evol.">
        <title>Broad Genomic Sampling Reveals a Smut Pathogenic Ancestry of the Fungal Clade Ustilaginomycotina.</title>
        <authorList>
            <person name="Kijpornyongpan T."/>
            <person name="Mondo S.J."/>
            <person name="Barry K."/>
            <person name="Sandor L."/>
            <person name="Lee J."/>
            <person name="Lipzen A."/>
            <person name="Pangilinan J."/>
            <person name="LaButti K."/>
            <person name="Hainaut M."/>
            <person name="Henrissat B."/>
            <person name="Grigoriev I.V."/>
            <person name="Spatafora J.W."/>
            <person name="Aime M.C."/>
        </authorList>
    </citation>
    <scope>NUCLEOTIDE SEQUENCE [LARGE SCALE GENOMIC DNA]</scope>
    <source>
        <strain evidence="6 7">MCA 4198</strain>
    </source>
</reference>
<dbReference type="RefSeq" id="XP_025378214.1">
    <property type="nucleotide sequence ID" value="XM_025517974.1"/>
</dbReference>
<name>A0A316YPR0_9BASI</name>
<gene>
    <name evidence="6" type="ORF">FA10DRAFT_130273</name>
</gene>
<keyword evidence="3" id="KW-0326">Glycosidase</keyword>
<dbReference type="EMBL" id="KZ819636">
    <property type="protein sequence ID" value="PWN91016.1"/>
    <property type="molecule type" value="Genomic_DNA"/>
</dbReference>
<dbReference type="InterPro" id="IPR033132">
    <property type="entry name" value="GH_1_N_CS"/>
</dbReference>
<protein>
    <submittedName>
        <fullName evidence="6">Glycoside hydrolase</fullName>
    </submittedName>
</protein>
<keyword evidence="2 6" id="KW-0378">Hydrolase</keyword>
<sequence length="521" mass="58592">MLRLITTPVLLLIAAAPHAAAAAAAAVASTSSRHTYSLDGHRFPSDFIYGCGTSAYQIEGAWNEDGKGVSIWDKFAHDKGKQHIKNDETGDVAMDFYHTYARDIPRFAESLGTNNYDFTLAWTRILPNGGTKAKPNQKGIDFYRRVAHATHRAGLSTSCTLYHWDMPQALEDAYGGWLSEKVVDDFRHYARVTIGALGDVCDRWISMNEPRTFCTEGFGPETDSAPGVKGPIEYRYRCMHHALLAHAAAHEVFKDLKKKGRARGTFGIKIDGQPAKPLHKNKEADKEAALRHMEFEIGWDLAPLTTGDYPALMRRVMGDALPRFTPAQSTALRDSYDIIWWDVYTSTYAGALEGTCDRTNEAWPVCVEETNDGPDGKPIGKPTGSSWNFLVDDTIYQGMRYMRDRWGAKALAIGENGMGLYQRERLSLAQQLNDKDRIEWYNSTLHNVKRLLDEEPAFPLKAFVPWSCMSNLEWSGGYEIDFGLIYTTPGKNQRRIPKASARYLREVLTGRRRSMDVNVVR</sequence>
<dbReference type="Proteomes" id="UP000245768">
    <property type="component" value="Unassembled WGS sequence"/>
</dbReference>
<evidence type="ECO:0000313" key="6">
    <source>
        <dbReference type="EMBL" id="PWN91016.1"/>
    </source>
</evidence>
<dbReference type="InParanoid" id="A0A316YPR0"/>
<evidence type="ECO:0000313" key="7">
    <source>
        <dbReference type="Proteomes" id="UP000245768"/>
    </source>
</evidence>
<accession>A0A316YPR0</accession>
<dbReference type="Pfam" id="PF00232">
    <property type="entry name" value="Glyco_hydro_1"/>
    <property type="match status" value="1"/>
</dbReference>
<feature type="chain" id="PRO_5016284918" evidence="5">
    <location>
        <begin position="23"/>
        <end position="521"/>
    </location>
</feature>
<evidence type="ECO:0000256" key="1">
    <source>
        <dbReference type="ARBA" id="ARBA00010838"/>
    </source>
</evidence>
<evidence type="ECO:0000256" key="2">
    <source>
        <dbReference type="ARBA" id="ARBA00022801"/>
    </source>
</evidence>
<feature type="signal peptide" evidence="5">
    <location>
        <begin position="1"/>
        <end position="22"/>
    </location>
</feature>
<comment type="similarity">
    <text evidence="1 4">Belongs to the glycosyl hydrolase 1 family.</text>
</comment>
<dbReference type="PANTHER" id="PTHR10353:SF36">
    <property type="entry name" value="LP05116P"/>
    <property type="match status" value="1"/>
</dbReference>